<dbReference type="Pfam" id="PF06841">
    <property type="entry name" value="Phage_T4_gp19"/>
    <property type="match status" value="1"/>
</dbReference>
<dbReference type="InterPro" id="IPR011747">
    <property type="entry name" value="CHP02241"/>
</dbReference>
<dbReference type="eggNOG" id="ENOG5032372">
    <property type="taxonomic scope" value="Bacteria"/>
</dbReference>
<proteinExistence type="predicted"/>
<protein>
    <recommendedName>
        <fullName evidence="3">Phage tail protein</fullName>
    </recommendedName>
</protein>
<reference evidence="1 2" key="1">
    <citation type="submission" date="2007-06" db="EMBL/GenBank/DDBJ databases">
        <authorList>
            <person name="Shimkets L."/>
            <person name="Ferriera S."/>
            <person name="Johnson J."/>
            <person name="Kravitz S."/>
            <person name="Beeson K."/>
            <person name="Sutton G."/>
            <person name="Rogers Y.-H."/>
            <person name="Friedman R."/>
            <person name="Frazier M."/>
            <person name="Venter J.C."/>
        </authorList>
    </citation>
    <scope>NUCLEOTIDE SEQUENCE [LARGE SCALE GENOMIC DNA]</scope>
    <source>
        <strain evidence="1 2">SIR-1</strain>
    </source>
</reference>
<dbReference type="AlphaFoldDB" id="A6FZ75"/>
<sequence length="150" mass="16499">MAQGVEQQLGSYPLPAYNFRVVVDGQSMAFTKVGGLQREHQSVIYQHGLSDFEGPTFIKYFRDKYVDLSFDRGVAPGSAQWLYDWLESDDARSMEIDLLDAAGEVVVRWTVAKAFVVKVGAPSFDASTGEVAVDNVTVKAAGIQVKEKTD</sequence>
<dbReference type="NCBIfam" id="TIGR02241">
    <property type="entry name" value="conserved hypothetical phage tail region protein"/>
    <property type="match status" value="1"/>
</dbReference>
<organism evidence="1 2">
    <name type="scientific">Plesiocystis pacifica SIR-1</name>
    <dbReference type="NCBI Taxonomy" id="391625"/>
    <lineage>
        <taxon>Bacteria</taxon>
        <taxon>Pseudomonadati</taxon>
        <taxon>Myxococcota</taxon>
        <taxon>Polyangia</taxon>
        <taxon>Nannocystales</taxon>
        <taxon>Nannocystaceae</taxon>
        <taxon>Plesiocystis</taxon>
    </lineage>
</organism>
<keyword evidence="2" id="KW-1185">Reference proteome</keyword>
<dbReference type="PANTHER" id="PTHR38009:SF1">
    <property type="entry name" value="CONSERVED HYPOTHETICAL PHAGE TAIL PROTEIN"/>
    <property type="match status" value="1"/>
</dbReference>
<dbReference type="STRING" id="391625.PPSIR1_25306"/>
<comment type="caution">
    <text evidence="1">The sequence shown here is derived from an EMBL/GenBank/DDBJ whole genome shotgun (WGS) entry which is preliminary data.</text>
</comment>
<evidence type="ECO:0008006" key="3">
    <source>
        <dbReference type="Google" id="ProtNLM"/>
    </source>
</evidence>
<dbReference type="OrthoDB" id="73314at2"/>
<name>A6FZ75_9BACT</name>
<accession>A6FZ75</accession>
<gene>
    <name evidence="1" type="ORF">PPSIR1_25306</name>
</gene>
<dbReference type="EMBL" id="ABCS01000006">
    <property type="protein sequence ID" value="EDM80959.1"/>
    <property type="molecule type" value="Genomic_DNA"/>
</dbReference>
<dbReference type="GO" id="GO:0005198">
    <property type="term" value="F:structural molecule activity"/>
    <property type="evidence" value="ECO:0007669"/>
    <property type="project" value="InterPro"/>
</dbReference>
<evidence type="ECO:0000313" key="2">
    <source>
        <dbReference type="Proteomes" id="UP000005801"/>
    </source>
</evidence>
<dbReference type="RefSeq" id="WP_006969774.1">
    <property type="nucleotide sequence ID" value="NZ_ABCS01000006.1"/>
</dbReference>
<dbReference type="Proteomes" id="UP000005801">
    <property type="component" value="Unassembled WGS sequence"/>
</dbReference>
<evidence type="ECO:0000313" key="1">
    <source>
        <dbReference type="EMBL" id="EDM80959.1"/>
    </source>
</evidence>
<dbReference type="InterPro" id="IPR010667">
    <property type="entry name" value="Phage_T4_Gp19"/>
</dbReference>
<dbReference type="PANTHER" id="PTHR38009">
    <property type="entry name" value="CONSERVED HYPOTHETICAL PHAGE TAIL PROTEIN"/>
    <property type="match status" value="1"/>
</dbReference>